<dbReference type="PANTHER" id="PTHR11949">
    <property type="entry name" value="INTERFERON REGULATORY FACTOR"/>
    <property type="match status" value="1"/>
</dbReference>
<feature type="domain" description="Interferon regulatory factor-3" evidence="1">
    <location>
        <begin position="1"/>
        <end position="146"/>
    </location>
</feature>
<dbReference type="InterPro" id="IPR008984">
    <property type="entry name" value="SMAD_FHA_dom_sf"/>
</dbReference>
<keyword evidence="3" id="KW-1185">Reference proteome</keyword>
<dbReference type="InterPro" id="IPR017855">
    <property type="entry name" value="SMAD-like_dom_sf"/>
</dbReference>
<dbReference type="Proteomes" id="UP000299084">
    <property type="component" value="Unassembled WGS sequence"/>
</dbReference>
<evidence type="ECO:0000313" key="3">
    <source>
        <dbReference type="Proteomes" id="UP000299084"/>
    </source>
</evidence>
<dbReference type="Pfam" id="PF10401">
    <property type="entry name" value="IRF-3"/>
    <property type="match status" value="1"/>
</dbReference>
<proteinExistence type="predicted"/>
<dbReference type="GO" id="GO:0002376">
    <property type="term" value="P:immune system process"/>
    <property type="evidence" value="ECO:0007669"/>
    <property type="project" value="TreeGrafter"/>
</dbReference>
<protein>
    <submittedName>
        <fullName evidence="2">Interferon regulatory factor 7</fullName>
    </submittedName>
</protein>
<dbReference type="AlphaFoldDB" id="A0A5N4DE57"/>
<sequence>MVLQEVVGHPSCMLLYGSPSLATEATEPQHVAFSSPVELELQGPRLWAQNQEQVQVYWEVSGPLGSASPSTLAYLLSWNCDTPIFDFGTFFQELGEFWAHRRQGSPHCNIYLGFGQELSMGRPKEKNLILVQLEPWLCQAFLEGVQHEDVSSLDSGSLGLCLSGSNSLSADLEHFLEHFLMEMEQPA</sequence>
<dbReference type="SMART" id="SM01243">
    <property type="entry name" value="IRF-3"/>
    <property type="match status" value="1"/>
</dbReference>
<dbReference type="GO" id="GO:0005634">
    <property type="term" value="C:nucleus"/>
    <property type="evidence" value="ECO:0007669"/>
    <property type="project" value="TreeGrafter"/>
</dbReference>
<evidence type="ECO:0000259" key="1">
    <source>
        <dbReference type="SMART" id="SM01243"/>
    </source>
</evidence>
<dbReference type="EMBL" id="JWIN03000012">
    <property type="protein sequence ID" value="KAB1269422.1"/>
    <property type="molecule type" value="Genomic_DNA"/>
</dbReference>
<dbReference type="SUPFAM" id="SSF49879">
    <property type="entry name" value="SMAD/FHA domain"/>
    <property type="match status" value="1"/>
</dbReference>
<reference evidence="2 3" key="1">
    <citation type="journal article" date="2019" name="Mol. Ecol. Resour.">
        <title>Improving Illumina assemblies with Hi-C and long reads: an example with the North African dromedary.</title>
        <authorList>
            <person name="Elbers J.P."/>
            <person name="Rogers M.F."/>
            <person name="Perelman P.L."/>
            <person name="Proskuryakova A.A."/>
            <person name="Serdyukova N.A."/>
            <person name="Johnson W.E."/>
            <person name="Horin P."/>
            <person name="Corander J."/>
            <person name="Murphy D."/>
            <person name="Burger P.A."/>
        </authorList>
    </citation>
    <scope>NUCLEOTIDE SEQUENCE [LARGE SCALE GENOMIC DNA]</scope>
    <source>
        <strain evidence="2">Drom800</strain>
        <tissue evidence="2">Blood</tissue>
    </source>
</reference>
<organism evidence="2 3">
    <name type="scientific">Camelus dromedarius</name>
    <name type="common">Dromedary</name>
    <name type="synonym">Arabian camel</name>
    <dbReference type="NCBI Taxonomy" id="9838"/>
    <lineage>
        <taxon>Eukaryota</taxon>
        <taxon>Metazoa</taxon>
        <taxon>Chordata</taxon>
        <taxon>Craniata</taxon>
        <taxon>Vertebrata</taxon>
        <taxon>Euteleostomi</taxon>
        <taxon>Mammalia</taxon>
        <taxon>Eutheria</taxon>
        <taxon>Laurasiatheria</taxon>
        <taxon>Artiodactyla</taxon>
        <taxon>Tylopoda</taxon>
        <taxon>Camelidae</taxon>
        <taxon>Camelus</taxon>
    </lineage>
</organism>
<comment type="caution">
    <text evidence="2">The sequence shown here is derived from an EMBL/GenBank/DDBJ whole genome shotgun (WGS) entry which is preliminary data.</text>
</comment>
<dbReference type="GO" id="GO:0000978">
    <property type="term" value="F:RNA polymerase II cis-regulatory region sequence-specific DNA binding"/>
    <property type="evidence" value="ECO:0007669"/>
    <property type="project" value="TreeGrafter"/>
</dbReference>
<dbReference type="GO" id="GO:0000981">
    <property type="term" value="F:DNA-binding transcription factor activity, RNA polymerase II-specific"/>
    <property type="evidence" value="ECO:0007669"/>
    <property type="project" value="TreeGrafter"/>
</dbReference>
<gene>
    <name evidence="2" type="ORF">Cadr_000017154</name>
</gene>
<accession>A0A5N4DE57</accession>
<name>A0A5N4DE57_CAMDR</name>
<evidence type="ECO:0000313" key="2">
    <source>
        <dbReference type="EMBL" id="KAB1269422.1"/>
    </source>
</evidence>
<dbReference type="STRING" id="9838.ENSCDRP00005027261"/>
<dbReference type="InterPro" id="IPR019471">
    <property type="entry name" value="Interferon_reg_factor-3"/>
</dbReference>
<dbReference type="Gene3D" id="2.60.200.10">
    <property type="match status" value="1"/>
</dbReference>
<dbReference type="PANTHER" id="PTHR11949:SF2">
    <property type="entry name" value="INTERFERON REGULATORY FACTOR 7"/>
    <property type="match status" value="1"/>
</dbReference>